<comment type="caution">
    <text evidence="1">The sequence shown here is derived from an EMBL/GenBank/DDBJ whole genome shotgun (WGS) entry which is preliminary data.</text>
</comment>
<name>A0A837GAX5_9VIBR</name>
<accession>A0A837GAX5</accession>
<protein>
    <submittedName>
        <fullName evidence="1">Ribosome recycling factor</fullName>
    </submittedName>
</protein>
<dbReference type="RefSeq" id="WP_045984785.1">
    <property type="nucleotide sequence ID" value="NZ_CP063051.1"/>
</dbReference>
<dbReference type="Pfam" id="PF12614">
    <property type="entry name" value="RRF_GI"/>
    <property type="match status" value="1"/>
</dbReference>
<dbReference type="AlphaFoldDB" id="A0A837GAX5"/>
<dbReference type="InterPro" id="IPR022253">
    <property type="entry name" value="Ribosome_recyc_fac_bac"/>
</dbReference>
<sequence length="129" mass="14802">MPSENLVVSLPSLIHRIGGDANKQLRIVAKQHDCELKRVRRSRNWQLIGQPEALLDLFNNLSEQSTEFDFVLSKLNVQISQSVKPRESTEERLKRILLADPTITLTELMERTDCSLSEARTARFESEIL</sequence>
<dbReference type="EMBL" id="JXXR01000001">
    <property type="protein sequence ID" value="KJY77798.1"/>
    <property type="molecule type" value="Genomic_DNA"/>
</dbReference>
<gene>
    <name evidence="1" type="ORF">TW71_01840</name>
</gene>
<proteinExistence type="predicted"/>
<evidence type="ECO:0000313" key="1">
    <source>
        <dbReference type="EMBL" id="KJY77798.1"/>
    </source>
</evidence>
<reference evidence="1" key="1">
    <citation type="journal article" date="2015" name="BMC Genomics">
        <title>Genome mining reveals unlocked bioactive potential of marine Gram-negative bacteria.</title>
        <authorList>
            <person name="Machado H."/>
            <person name="Sonnenschein E.C."/>
            <person name="Melchiorsen J."/>
            <person name="Gram L."/>
        </authorList>
    </citation>
    <scope>NUCLEOTIDE SEQUENCE</scope>
    <source>
        <strain evidence="1">S2052</strain>
    </source>
</reference>
<organism evidence="1">
    <name type="scientific">Vibrio coralliilyticus</name>
    <dbReference type="NCBI Taxonomy" id="190893"/>
    <lineage>
        <taxon>Bacteria</taxon>
        <taxon>Pseudomonadati</taxon>
        <taxon>Pseudomonadota</taxon>
        <taxon>Gammaproteobacteria</taxon>
        <taxon>Vibrionales</taxon>
        <taxon>Vibrionaceae</taxon>
        <taxon>Vibrio</taxon>
    </lineage>
</organism>